<evidence type="ECO:0000259" key="1">
    <source>
        <dbReference type="Pfam" id="PF10088"/>
    </source>
</evidence>
<proteinExistence type="predicted"/>
<feature type="domain" description="DUF2326" evidence="1">
    <location>
        <begin position="456"/>
        <end position="590"/>
    </location>
</feature>
<reference evidence="2 3" key="1">
    <citation type="submission" date="2019-03" db="EMBL/GenBank/DDBJ databases">
        <title>Genomic Encyclopedia of Type Strains, Phase IV (KMG-IV): sequencing the most valuable type-strain genomes for metagenomic binning, comparative biology and taxonomic classification.</title>
        <authorList>
            <person name="Goeker M."/>
        </authorList>
    </citation>
    <scope>NUCLEOTIDE SEQUENCE [LARGE SCALE GENOMIC DNA]</scope>
    <source>
        <strain evidence="2 3">DSM 102852</strain>
    </source>
</reference>
<protein>
    <submittedName>
        <fullName evidence="2">Uncharacterized protein YydD (DUF2326 family)</fullName>
    </submittedName>
</protein>
<dbReference type="EMBL" id="SNZE01000022">
    <property type="protein sequence ID" value="TDR30349.1"/>
    <property type="molecule type" value="Genomic_DNA"/>
</dbReference>
<sequence length="592" mass="68221">MKLSKLYTNKSSLFNPIEFNDGLNVVLAEIHLPENKQKNSHNLGKSSLGTIIDFCLLSKRDPNLFLFKHEDVFKEFVFFLEVELASNSFLTIRRSVELASKISFMKHDLKFQDFSSVDISDWSHAEVPFDKSKTLLDGFLNLQSVAPYDFRKGIGFHLRSQIDYEDLFELRKYRGKHVDWKPYVAQILGFDGELVKNQYLHESSLKEKRKEIARKKAELGDVADGLSRIEGLIQIKQNELEQKQRVLDSFDFASQDQSKITQLVDGLDEEIAYLNQKLYSLELNNKRVQQSLQSTIISFDPEGARKLFDEAGVVFGGQIKKDFEQLIKFNRAISDERQAYLIKEREQIEQESQGLRSELSRLNSERSQNLKFIGSEDIFEKYKVATGDITAIRLDLSILERQRLLINELHTMQSEEKALQEICDFQTASLLSNINTQNSEKGSLFNNIRSYFTDIAQRVLGRNALISVDVNGEEHIYFKEELLNDSGGFTSGNRGHSYKKLLCVAYDLALQKAHLNDKYPHFVFHDGVFESLDDKLKENLLNVFREYTEMGVQSIITLIDSDLPKSKFSDEEIILMLHDADQGGRIFKMNSF</sequence>
<comment type="caution">
    <text evidence="2">The sequence shown here is derived from an EMBL/GenBank/DDBJ whole genome shotgun (WGS) entry which is preliminary data.</text>
</comment>
<keyword evidence="3" id="KW-1185">Reference proteome</keyword>
<evidence type="ECO:0000313" key="2">
    <source>
        <dbReference type="EMBL" id="TDR30349.1"/>
    </source>
</evidence>
<gene>
    <name evidence="2" type="ORF">DFR44_12218</name>
</gene>
<dbReference type="Proteomes" id="UP000294480">
    <property type="component" value="Unassembled WGS sequence"/>
</dbReference>
<dbReference type="AlphaFoldDB" id="A0A4R6Y1R7"/>
<accession>A0A4R6Y1R7</accession>
<dbReference type="RefSeq" id="WP_133621234.1">
    <property type="nucleotide sequence ID" value="NZ_SNZE01000022.1"/>
</dbReference>
<name>A0A4R6Y1R7_9BURK</name>
<dbReference type="Pfam" id="PF10088">
    <property type="entry name" value="DUF2326"/>
    <property type="match status" value="1"/>
</dbReference>
<evidence type="ECO:0000313" key="3">
    <source>
        <dbReference type="Proteomes" id="UP000294480"/>
    </source>
</evidence>
<organism evidence="2 3">
    <name type="scientific">Hydromonas duriensis</name>
    <dbReference type="NCBI Taxonomy" id="1527608"/>
    <lineage>
        <taxon>Bacteria</taxon>
        <taxon>Pseudomonadati</taxon>
        <taxon>Pseudomonadota</taxon>
        <taxon>Betaproteobacteria</taxon>
        <taxon>Burkholderiales</taxon>
        <taxon>Burkholderiaceae</taxon>
        <taxon>Hydromonas</taxon>
    </lineage>
</organism>
<dbReference type="OrthoDB" id="7888902at2"/>
<dbReference type="InterPro" id="IPR018760">
    <property type="entry name" value="DUF2326"/>
</dbReference>